<reference evidence="2" key="1">
    <citation type="journal article" date="2019" name="Int. J. Syst. Evol. Microbiol.">
        <title>The Global Catalogue of Microorganisms (GCM) 10K type strain sequencing project: providing services to taxonomists for standard genome sequencing and annotation.</title>
        <authorList>
            <consortium name="The Broad Institute Genomics Platform"/>
            <consortium name="The Broad Institute Genome Sequencing Center for Infectious Disease"/>
            <person name="Wu L."/>
            <person name="Ma J."/>
        </authorList>
    </citation>
    <scope>NUCLEOTIDE SEQUENCE [LARGE SCALE GENOMIC DNA]</scope>
    <source>
        <strain evidence="2">CECT 8064</strain>
    </source>
</reference>
<dbReference type="Proteomes" id="UP001595990">
    <property type="component" value="Unassembled WGS sequence"/>
</dbReference>
<dbReference type="EMBL" id="JBHSFS010000002">
    <property type="protein sequence ID" value="MFC4512584.1"/>
    <property type="molecule type" value="Genomic_DNA"/>
</dbReference>
<sequence length="113" mass="13206">MTTPQHKHVDTCYACRKDRTYLAWIRAVLEDPESAPANWRREIGRAWPVDEVAHKEHLDRCLTCQAMVKEMRRCDRELERRAMEAAARVVWPNGHRLPPQAIARASRVSGWCE</sequence>
<keyword evidence="2" id="KW-1185">Reference proteome</keyword>
<accession>A0ABV9BEW4</accession>
<proteinExistence type="predicted"/>
<organism evidence="1 2">
    <name type="scientific">Streptomyces ehimensis</name>
    <dbReference type="NCBI Taxonomy" id="68195"/>
    <lineage>
        <taxon>Bacteria</taxon>
        <taxon>Bacillati</taxon>
        <taxon>Actinomycetota</taxon>
        <taxon>Actinomycetes</taxon>
        <taxon>Kitasatosporales</taxon>
        <taxon>Streptomycetaceae</taxon>
        <taxon>Streptomyces</taxon>
    </lineage>
</organism>
<name>A0ABV9BEW4_9ACTN</name>
<evidence type="ECO:0000313" key="1">
    <source>
        <dbReference type="EMBL" id="MFC4512584.1"/>
    </source>
</evidence>
<protein>
    <recommendedName>
        <fullName evidence="3">Zinc-finger domain-containing protein</fullName>
    </recommendedName>
</protein>
<evidence type="ECO:0000313" key="2">
    <source>
        <dbReference type="Proteomes" id="UP001595990"/>
    </source>
</evidence>
<gene>
    <name evidence="1" type="ORF">ACFPEN_06515</name>
</gene>
<comment type="caution">
    <text evidence="1">The sequence shown here is derived from an EMBL/GenBank/DDBJ whole genome shotgun (WGS) entry which is preliminary data.</text>
</comment>
<dbReference type="RefSeq" id="WP_417922489.1">
    <property type="nucleotide sequence ID" value="NZ_JBHSFS010000002.1"/>
</dbReference>
<evidence type="ECO:0008006" key="3">
    <source>
        <dbReference type="Google" id="ProtNLM"/>
    </source>
</evidence>